<comment type="cofactor">
    <cofactor evidence="1">
        <name>FAD</name>
        <dbReference type="ChEBI" id="CHEBI:57692"/>
    </cofactor>
</comment>
<keyword evidence="6 11" id="KW-0274">FAD</keyword>
<keyword evidence="18" id="KW-1185">Reference proteome</keyword>
<evidence type="ECO:0000256" key="13">
    <source>
        <dbReference type="PIRSR" id="PIRSR000168-2"/>
    </source>
</evidence>
<dbReference type="Gene3D" id="2.40.110.10">
    <property type="entry name" value="Butyryl-CoA Dehydrogenase, subunit A, domain 2"/>
    <property type="match status" value="1"/>
</dbReference>
<keyword evidence="8" id="KW-0560">Oxidoreductase</keyword>
<dbReference type="SUPFAM" id="SSF47203">
    <property type="entry name" value="Acyl-CoA dehydrogenase C-terminal domain-like"/>
    <property type="match status" value="2"/>
</dbReference>
<evidence type="ECO:0000313" key="18">
    <source>
        <dbReference type="Proteomes" id="UP000887568"/>
    </source>
</evidence>
<dbReference type="RefSeq" id="XP_038047813.1">
    <property type="nucleotide sequence ID" value="XM_038191885.1"/>
</dbReference>
<evidence type="ECO:0000256" key="6">
    <source>
        <dbReference type="ARBA" id="ARBA00022827"/>
    </source>
</evidence>
<protein>
    <recommendedName>
        <fullName evidence="11">Acyl-coenzyme A oxidase</fullName>
    </recommendedName>
</protein>
<evidence type="ECO:0000256" key="12">
    <source>
        <dbReference type="PIRSR" id="PIRSR000168-1"/>
    </source>
</evidence>
<comment type="similarity">
    <text evidence="4 11">Belongs to the acyl-CoA oxidase family.</text>
</comment>
<dbReference type="GO" id="GO:0003997">
    <property type="term" value="F:acyl-CoA oxidase activity"/>
    <property type="evidence" value="ECO:0007669"/>
    <property type="project" value="InterPro"/>
</dbReference>
<dbReference type="InterPro" id="IPR009100">
    <property type="entry name" value="AcylCoA_DH/oxidase_NM_dom_sf"/>
</dbReference>
<dbReference type="InterPro" id="IPR055060">
    <property type="entry name" value="ACOX_C_alpha1"/>
</dbReference>
<dbReference type="GO" id="GO:0005504">
    <property type="term" value="F:fatty acid binding"/>
    <property type="evidence" value="ECO:0007669"/>
    <property type="project" value="TreeGrafter"/>
</dbReference>
<evidence type="ECO:0000256" key="7">
    <source>
        <dbReference type="ARBA" id="ARBA00022832"/>
    </source>
</evidence>
<feature type="domain" description="Acyl-CoA oxidase C-terminal" evidence="14">
    <location>
        <begin position="502"/>
        <end position="678"/>
    </location>
</feature>
<evidence type="ECO:0000256" key="4">
    <source>
        <dbReference type="ARBA" id="ARBA00006288"/>
    </source>
</evidence>
<dbReference type="Gene3D" id="1.10.540.10">
    <property type="entry name" value="Acyl-CoA dehydrogenase/oxidase, N-terminal domain"/>
    <property type="match status" value="1"/>
</dbReference>
<accession>A0A913Z7P1</accession>
<comment type="subcellular location">
    <subcellularLocation>
        <location evidence="2">Peroxisome</location>
    </subcellularLocation>
</comment>
<keyword evidence="10" id="KW-0576">Peroxisome</keyword>
<dbReference type="OrthoDB" id="538336at2759"/>
<dbReference type="InterPro" id="IPR036250">
    <property type="entry name" value="AcylCo_DH-like_C"/>
</dbReference>
<evidence type="ECO:0000313" key="17">
    <source>
        <dbReference type="EnsemblMetazoa" id="XP_038047813.1"/>
    </source>
</evidence>
<dbReference type="PANTHER" id="PTHR10909">
    <property type="entry name" value="ELECTRON TRANSPORT OXIDOREDUCTASE"/>
    <property type="match status" value="1"/>
</dbReference>
<dbReference type="OMA" id="NHGVHCF"/>
<keyword evidence="5 11" id="KW-0285">Flavoprotein</keyword>
<feature type="domain" description="Acyl-CoA oxidase C-alpha1" evidence="16">
    <location>
        <begin position="299"/>
        <end position="460"/>
    </location>
</feature>
<dbReference type="Gene3D" id="1.20.140.10">
    <property type="entry name" value="Butyryl-CoA Dehydrogenase, subunit A, domain 3"/>
    <property type="match status" value="2"/>
</dbReference>
<proteinExistence type="inferred from homology"/>
<dbReference type="GeneID" id="119721932"/>
<dbReference type="Pfam" id="PF14749">
    <property type="entry name" value="Acyl-CoA_ox_N"/>
    <property type="match status" value="1"/>
</dbReference>
<comment type="pathway">
    <text evidence="3">Lipid metabolism; peroxisomal fatty acid beta-oxidation.</text>
</comment>
<dbReference type="GO" id="GO:0055088">
    <property type="term" value="P:lipid homeostasis"/>
    <property type="evidence" value="ECO:0007669"/>
    <property type="project" value="TreeGrafter"/>
</dbReference>
<dbReference type="Proteomes" id="UP000887568">
    <property type="component" value="Unplaced"/>
</dbReference>
<dbReference type="InterPro" id="IPR029320">
    <property type="entry name" value="Acyl-CoA_ox_N"/>
</dbReference>
<dbReference type="FunFam" id="2.40.110.10:FF:000003">
    <property type="entry name" value="Acyl-coenzyme A oxidase"/>
    <property type="match status" value="1"/>
</dbReference>
<dbReference type="InterPro" id="IPR037069">
    <property type="entry name" value="AcylCoA_DH/ox_N_sf"/>
</dbReference>
<dbReference type="EnsemblMetazoa" id="XM_038191885.1">
    <property type="protein sequence ID" value="XP_038047813.1"/>
    <property type="gene ID" value="LOC119721932"/>
</dbReference>
<dbReference type="RefSeq" id="XP_038047814.1">
    <property type="nucleotide sequence ID" value="XM_038191886.1"/>
</dbReference>
<feature type="binding site" evidence="13">
    <location>
        <position position="163"/>
    </location>
    <ligand>
        <name>FAD</name>
        <dbReference type="ChEBI" id="CHEBI:57692"/>
    </ligand>
</feature>
<evidence type="ECO:0000256" key="3">
    <source>
        <dbReference type="ARBA" id="ARBA00004846"/>
    </source>
</evidence>
<dbReference type="PANTHER" id="PTHR10909:SF392">
    <property type="entry name" value="ACYL-COENZYME A OXIDASE"/>
    <property type="match status" value="1"/>
</dbReference>
<organism evidence="17 18">
    <name type="scientific">Patiria miniata</name>
    <name type="common">Bat star</name>
    <name type="synonym">Asterina miniata</name>
    <dbReference type="NCBI Taxonomy" id="46514"/>
    <lineage>
        <taxon>Eukaryota</taxon>
        <taxon>Metazoa</taxon>
        <taxon>Echinodermata</taxon>
        <taxon>Eleutherozoa</taxon>
        <taxon>Asterozoa</taxon>
        <taxon>Asteroidea</taxon>
        <taxon>Valvatacea</taxon>
        <taxon>Valvatida</taxon>
        <taxon>Asterinidae</taxon>
        <taxon>Patiria</taxon>
    </lineage>
</organism>
<dbReference type="PIRSF" id="PIRSF000168">
    <property type="entry name" value="Acyl-CoA_oxidase"/>
    <property type="match status" value="1"/>
</dbReference>
<reference evidence="17" key="1">
    <citation type="submission" date="2022-11" db="UniProtKB">
        <authorList>
            <consortium name="EnsemblMetazoa"/>
        </authorList>
    </citation>
    <scope>IDENTIFICATION</scope>
</reference>
<evidence type="ECO:0000259" key="16">
    <source>
        <dbReference type="Pfam" id="PF22924"/>
    </source>
</evidence>
<dbReference type="EnsemblMetazoa" id="XM_038191886.1">
    <property type="protein sequence ID" value="XP_038047814.1"/>
    <property type="gene ID" value="LOC119721932"/>
</dbReference>
<evidence type="ECO:0000259" key="14">
    <source>
        <dbReference type="Pfam" id="PF01756"/>
    </source>
</evidence>
<dbReference type="FunFam" id="1.20.140.10:FF:000013">
    <property type="entry name" value="Acyl-coenzyme A oxidase"/>
    <property type="match status" value="1"/>
</dbReference>
<evidence type="ECO:0000256" key="9">
    <source>
        <dbReference type="ARBA" id="ARBA00023098"/>
    </source>
</evidence>
<feature type="domain" description="Acyl-coenzyme A oxidase N-terminal" evidence="15">
    <location>
        <begin position="43"/>
        <end position="156"/>
    </location>
</feature>
<keyword evidence="9" id="KW-0443">Lipid metabolism</keyword>
<feature type="binding site" evidence="13">
    <location>
        <position position="202"/>
    </location>
    <ligand>
        <name>FAD</name>
        <dbReference type="ChEBI" id="CHEBI:57692"/>
    </ligand>
</feature>
<evidence type="ECO:0000256" key="11">
    <source>
        <dbReference type="PIRNR" id="PIRNR000168"/>
    </source>
</evidence>
<evidence type="ECO:0000256" key="5">
    <source>
        <dbReference type="ARBA" id="ARBA00022630"/>
    </source>
</evidence>
<dbReference type="InterPro" id="IPR012258">
    <property type="entry name" value="Acyl-CoA_oxidase"/>
</dbReference>
<dbReference type="GO" id="GO:0005777">
    <property type="term" value="C:peroxisome"/>
    <property type="evidence" value="ECO:0007669"/>
    <property type="project" value="UniProtKB-SubCell"/>
</dbReference>
<sequence>MTHQAQHDTMISGAVGADIIPPTVNPLLQRERDRATLTKDLVTQMTYMIDDGKDKTARRRHIESSLFSDPLFSERDRYIRTSAETFDIGVKRSIRLIDFKKVHNITFSETWDYVYRALTNDLTFGVHDLMFVTFIDQQGTEEQKARWLGKARNMQIMGTYAQTELGHGTYIPGLETTATYIPSTEDFVLNSPTLTSMKWWPGAMGKTSTHVILIAQLIIGGKNYGPHAFMVQLRSLKDHSVLPGRSVGAIGDKWNFGGVDNGYLSLENVRIPRKDMFMKYSQVAPDGTYSKKGNPKVMYTTMMVVRLKIAQECWQSLGRVLTTAIRYSAVRKQGPIDQGGREVVILDYQTQQEKLFPGLATAYAFNAVGKRLQEVFNKVQADIEKEDFSSLPELHALTCGLKAFTTDTAVRFVDMARFACGGHGFLLSSGLPYSYSRLSAGCTYEGENTVMMLQVARYLLKSAYAAQNGGTLASSVAYLAEDTSGQTWPAQTETDVVDSGLLYKAYQHRAYRLVNQVGQRMAQLMGQGQSQGVAWNNSTVDLVRAAKAHMQFYTMATVFDVIKPLALDPAIQSILQTLSCLYAIYMMDQSIGDFLEDGYMNTDQAQMVHGQYLALLNAVRPEAVPLVDAFDFSDLTVHSVLGCYDGNVYERLYEHALRDPKNKTEIHETYYKYLRPLLTEHQSKL</sequence>
<feature type="active site" description="Proton acceptor" evidence="12">
    <location>
        <position position="445"/>
    </location>
</feature>
<evidence type="ECO:0000256" key="2">
    <source>
        <dbReference type="ARBA" id="ARBA00004275"/>
    </source>
</evidence>
<evidence type="ECO:0000256" key="10">
    <source>
        <dbReference type="ARBA" id="ARBA00023140"/>
    </source>
</evidence>
<evidence type="ECO:0000259" key="15">
    <source>
        <dbReference type="Pfam" id="PF14749"/>
    </source>
</evidence>
<dbReference type="InterPro" id="IPR046373">
    <property type="entry name" value="Acyl-CoA_Oxase/DH_mid-dom_sf"/>
</dbReference>
<name>A0A913Z7P1_PATMI</name>
<dbReference type="SUPFAM" id="SSF56645">
    <property type="entry name" value="Acyl-CoA dehydrogenase NM domain-like"/>
    <property type="match status" value="1"/>
</dbReference>
<evidence type="ECO:0000256" key="1">
    <source>
        <dbReference type="ARBA" id="ARBA00001974"/>
    </source>
</evidence>
<evidence type="ECO:0000256" key="8">
    <source>
        <dbReference type="ARBA" id="ARBA00023002"/>
    </source>
</evidence>
<keyword evidence="7" id="KW-0276">Fatty acid metabolism</keyword>
<dbReference type="Pfam" id="PF22924">
    <property type="entry name" value="ACOX_C_alpha1"/>
    <property type="match status" value="1"/>
</dbReference>
<dbReference type="InterPro" id="IPR002655">
    <property type="entry name" value="Acyl-CoA_oxidase_C"/>
</dbReference>
<dbReference type="GO" id="GO:0033540">
    <property type="term" value="P:fatty acid beta-oxidation using acyl-CoA oxidase"/>
    <property type="evidence" value="ECO:0007669"/>
    <property type="project" value="TreeGrafter"/>
</dbReference>
<dbReference type="GO" id="GO:0071949">
    <property type="term" value="F:FAD binding"/>
    <property type="evidence" value="ECO:0007669"/>
    <property type="project" value="InterPro"/>
</dbReference>
<dbReference type="AlphaFoldDB" id="A0A913Z7P1"/>
<dbReference type="FunFam" id="1.20.140.10:FF:000005">
    <property type="entry name" value="Acyl-coenzyme A oxidase"/>
    <property type="match status" value="1"/>
</dbReference>
<dbReference type="Pfam" id="PF01756">
    <property type="entry name" value="ACOX"/>
    <property type="match status" value="1"/>
</dbReference>